<organism evidence="2 3">
    <name type="scientific">candidate division KSB3 bacterium</name>
    <dbReference type="NCBI Taxonomy" id="2044937"/>
    <lineage>
        <taxon>Bacteria</taxon>
        <taxon>candidate division KSB3</taxon>
    </lineage>
</organism>
<evidence type="ECO:0000313" key="3">
    <source>
        <dbReference type="Proteomes" id="UP000230821"/>
    </source>
</evidence>
<keyword evidence="1" id="KW-0812">Transmembrane</keyword>
<dbReference type="Proteomes" id="UP000230821">
    <property type="component" value="Unassembled WGS sequence"/>
</dbReference>
<reference evidence="2 3" key="1">
    <citation type="submission" date="2017-10" db="EMBL/GenBank/DDBJ databases">
        <title>Novel microbial diversity and functional potential in the marine mammal oral microbiome.</title>
        <authorList>
            <person name="Dudek N.K."/>
            <person name="Sun C.L."/>
            <person name="Burstein D."/>
            <person name="Kantor R.S."/>
            <person name="Aliaga Goltsman D.S."/>
            <person name="Bik E.M."/>
            <person name="Thomas B.C."/>
            <person name="Banfield J.F."/>
            <person name="Relman D.A."/>
        </authorList>
    </citation>
    <scope>NUCLEOTIDE SEQUENCE [LARGE SCALE GENOMIC DNA]</scope>
    <source>
        <strain evidence="2">DOLJORAL78_47_16</strain>
    </source>
</reference>
<dbReference type="AlphaFoldDB" id="A0A2G6KDI8"/>
<dbReference type="EMBL" id="PDSK01000104">
    <property type="protein sequence ID" value="PIE33042.1"/>
    <property type="molecule type" value="Genomic_DNA"/>
</dbReference>
<evidence type="ECO:0000256" key="1">
    <source>
        <dbReference type="SAM" id="Phobius"/>
    </source>
</evidence>
<keyword evidence="1" id="KW-1133">Transmembrane helix</keyword>
<proteinExistence type="predicted"/>
<name>A0A2G6KDI8_9BACT</name>
<protein>
    <submittedName>
        <fullName evidence="2">Uncharacterized protein</fullName>
    </submittedName>
</protein>
<keyword evidence="1" id="KW-0472">Membrane</keyword>
<accession>A0A2G6KDI8</accession>
<gene>
    <name evidence="2" type="ORF">CSA56_13395</name>
</gene>
<comment type="caution">
    <text evidence="2">The sequence shown here is derived from an EMBL/GenBank/DDBJ whole genome shotgun (WGS) entry which is preliminary data.</text>
</comment>
<feature type="transmembrane region" description="Helical" evidence="1">
    <location>
        <begin position="15"/>
        <end position="34"/>
    </location>
</feature>
<evidence type="ECO:0000313" key="2">
    <source>
        <dbReference type="EMBL" id="PIE33042.1"/>
    </source>
</evidence>
<sequence length="68" mass="8070">MEEDSEVLLSYTREMLSPGSLLLIFPHILIYIYYVTKRNICQQKIAPGYKIFVKLWTYSEKTLYSACR</sequence>